<gene>
    <name evidence="2" type="ORF">Taro_021135</name>
</gene>
<keyword evidence="3" id="KW-1185">Reference proteome</keyword>
<feature type="compositionally biased region" description="Basic and acidic residues" evidence="1">
    <location>
        <begin position="215"/>
        <end position="224"/>
    </location>
</feature>
<feature type="compositionally biased region" description="Low complexity" evidence="1">
    <location>
        <begin position="467"/>
        <end position="481"/>
    </location>
</feature>
<feature type="compositionally biased region" description="Polar residues" evidence="1">
    <location>
        <begin position="199"/>
        <end position="212"/>
    </location>
</feature>
<dbReference type="Proteomes" id="UP000652761">
    <property type="component" value="Unassembled WGS sequence"/>
</dbReference>
<feature type="region of interest" description="Disordered" evidence="1">
    <location>
        <begin position="167"/>
        <end position="234"/>
    </location>
</feature>
<dbReference type="AlphaFoldDB" id="A0A843V0J8"/>
<comment type="caution">
    <text evidence="2">The sequence shown here is derived from an EMBL/GenBank/DDBJ whole genome shotgun (WGS) entry which is preliminary data.</text>
</comment>
<evidence type="ECO:0000313" key="3">
    <source>
        <dbReference type="Proteomes" id="UP000652761"/>
    </source>
</evidence>
<evidence type="ECO:0000256" key="1">
    <source>
        <dbReference type="SAM" id="MobiDB-lite"/>
    </source>
</evidence>
<proteinExistence type="predicted"/>
<feature type="compositionally biased region" description="Low complexity" evidence="1">
    <location>
        <begin position="445"/>
        <end position="456"/>
    </location>
</feature>
<dbReference type="EMBL" id="NMUH01001069">
    <property type="protein sequence ID" value="MQL88566.1"/>
    <property type="molecule type" value="Genomic_DNA"/>
</dbReference>
<evidence type="ECO:0000313" key="2">
    <source>
        <dbReference type="EMBL" id="MQL88566.1"/>
    </source>
</evidence>
<reference evidence="2" key="1">
    <citation type="submission" date="2017-07" db="EMBL/GenBank/DDBJ databases">
        <title>Taro Niue Genome Assembly and Annotation.</title>
        <authorList>
            <person name="Atibalentja N."/>
            <person name="Keating K."/>
            <person name="Fields C.J."/>
        </authorList>
    </citation>
    <scope>NUCLEOTIDE SEQUENCE</scope>
    <source>
        <strain evidence="2">Niue_2</strain>
        <tissue evidence="2">Leaf</tissue>
    </source>
</reference>
<feature type="region of interest" description="Disordered" evidence="1">
    <location>
        <begin position="310"/>
        <end position="489"/>
    </location>
</feature>
<feature type="compositionally biased region" description="Basic and acidic residues" evidence="1">
    <location>
        <begin position="167"/>
        <end position="176"/>
    </location>
</feature>
<organism evidence="2 3">
    <name type="scientific">Colocasia esculenta</name>
    <name type="common">Wild taro</name>
    <name type="synonym">Arum esculentum</name>
    <dbReference type="NCBI Taxonomy" id="4460"/>
    <lineage>
        <taxon>Eukaryota</taxon>
        <taxon>Viridiplantae</taxon>
        <taxon>Streptophyta</taxon>
        <taxon>Embryophyta</taxon>
        <taxon>Tracheophyta</taxon>
        <taxon>Spermatophyta</taxon>
        <taxon>Magnoliopsida</taxon>
        <taxon>Liliopsida</taxon>
        <taxon>Araceae</taxon>
        <taxon>Aroideae</taxon>
        <taxon>Colocasieae</taxon>
        <taxon>Colocasia</taxon>
    </lineage>
</organism>
<feature type="compositionally biased region" description="Pro residues" evidence="1">
    <location>
        <begin position="400"/>
        <end position="430"/>
    </location>
</feature>
<name>A0A843V0J8_COLES</name>
<feature type="compositionally biased region" description="Low complexity" evidence="1">
    <location>
        <begin position="375"/>
        <end position="388"/>
    </location>
</feature>
<sequence length="661" mass="70215">MAAFIISGNLGGCSAEFLCPEQQERFTSIKTKLCGNKAIDIADLEKNGMHSVVAAIIRMQWMGISTLSEVSYPDLVKAFFVCLKSEADGSLTSFVNGTQIRIDRDILKTLFGVCTSGHSGIHTVDIQAKGLGIIGPDFRLKDGKLDVNQLNAFNKILHFIGEQSQKEPAEAAHCDEPMGSVPADEDLPNSPDDVRDGETASSSDSNNDQQPPASEARKKGKEVDSGVPLLSDTPFERQMRQKIVINLKPVIERLDAQGTILCSLQSDVSSIFMSQASASKEISGIRNAMKWFNKEMGSMKSMLSEILKAVGAPAPSPPTPPVDQGLGANSPRPSGPSAQESGPSGPAPAATEAKVNVQGPSGPAEQGEGSPGPAEQESGSSGPLESEPVQTGVEEEILAPTPPAPSPSSLTPVPPSPPSAPTSPPTPQPFKEPQSKPISPPTPFPSQSTSSPASSTHILPPPPISEVPPASSTGASSSSGPSPGPVDFATLPVPDEIALPQIHFLVMESSVGSIIFKCFARVMGRIKVQKGCLVAFPRFLFREYDQGHVSAEVLAPVLSECERLTSSEWRRFYPLSAQQLLTLNEAQAREGKSAVSPASFLDMNSIHLVNDPFKVWDESVKEDLVGSRLLFPFGCEGRPGVVSRVLFFPSGVKEDQLSWVL</sequence>
<protein>
    <submittedName>
        <fullName evidence="2">Uncharacterized protein</fullName>
    </submittedName>
</protein>
<accession>A0A843V0J8</accession>